<protein>
    <submittedName>
        <fullName evidence="3">Uncharacterized protein</fullName>
    </submittedName>
</protein>
<organism evidence="3 4">
    <name type="scientific">Phellinidium pouzarii</name>
    <dbReference type="NCBI Taxonomy" id="167371"/>
    <lineage>
        <taxon>Eukaryota</taxon>
        <taxon>Fungi</taxon>
        <taxon>Dikarya</taxon>
        <taxon>Basidiomycota</taxon>
        <taxon>Agaricomycotina</taxon>
        <taxon>Agaricomycetes</taxon>
        <taxon>Hymenochaetales</taxon>
        <taxon>Hymenochaetaceae</taxon>
        <taxon>Phellinidium</taxon>
    </lineage>
</organism>
<sequence>MYSPHRLESPPPAPYFRRPWSPLELESYGHGAAQRQRREASDASFEALDLADYAMTLPQRDNIHTRYFSQDPQYPQYPATPPRSFSLASRNLYLFPPSLVSGGSSSSHLPSPRLNTPIHRPLSPRLPHSSVSADTGYAHNYSWIANDYTEEDEADLTTFPEWSKNWYKSQNPHHMNTSNSPLDPILSYDPAFISSPHGSLKCSSQPYFSTNGSHRNLLPWSAEDERLGVHITPEMKVERLRLLEREFGADNMKEGNWHDGTQVIGSVNANGNIVTVGPKKRIIIRWTQGTFALGAAIASLYSALLLKPIGKPPPKGTVAAYLLYFLSVITVLLIIYMFVFRPCCCAGKRKSKVAQEGLAGMVVLPVQGLPGAGKKKKKKSRKKGRNGDSGGGIQVNLIVDPSMFGGLENQNNWGDEEVNSSAPENPPVRRRGVFDGLAMEQQWKSARKPLKQLLVFDIALFFLWAAELVVILIGKRCPVGQFEGWCDGYNVATALTAFLSVTFGLSVFFGWINIVATTGQKPNLVHFALLVPVHDCRLSPHPSAELPATRTSRLRTRWLTLTLNMHLASREHSLYRTSNATQTGSATLVSHELDLSESSYTPTLPPELWLRVFAFLTYIPGVMSTTDDNAIEAFSEDSEGVILQELYRKTMDVKLAVSRVSWMWRILILPSLYEYVTVKSRQHARLVATTLSYLRTSQAEEDYYGRWVKRVEVSAEDDYWDEESLVSLVGILDCTPNIQVFSDFFSLSRSGIGTALIERLCALCEKGYLRRIEWSGVVDSSLSELLQGTRSLQVLVSRQLISNPTILPNLRNLIIRTVKPTCFSNLENFLAPNLRSLVMHSHTSVPSQLSATSTQGLFTGLQHLRWICSYGNGPTIDFKNFLGLTVLTLDLGSRRGDIERFKKLRIEHQTLERINIVHLPHLRLQFGCDGDVEERLLISEFMHSLLNVEENPSLKCIGLFIPRNYFSHALDTEPSSEEVSAVFEGFWRVFLAHCNTRGIKVEASLGSDAHFRGSWQPFHINLLPRSHI</sequence>
<name>A0A4V3XCV4_9AGAM</name>
<dbReference type="Proteomes" id="UP000308199">
    <property type="component" value="Unassembled WGS sequence"/>
</dbReference>
<keyword evidence="2" id="KW-0472">Membrane</keyword>
<proteinExistence type="predicted"/>
<gene>
    <name evidence="3" type="ORF">EW145_g3474</name>
</gene>
<keyword evidence="4" id="KW-1185">Reference proteome</keyword>
<feature type="transmembrane region" description="Helical" evidence="2">
    <location>
        <begin position="318"/>
        <end position="340"/>
    </location>
</feature>
<feature type="transmembrane region" description="Helical" evidence="2">
    <location>
        <begin position="289"/>
        <end position="306"/>
    </location>
</feature>
<feature type="transmembrane region" description="Helical" evidence="2">
    <location>
        <begin position="494"/>
        <end position="516"/>
    </location>
</feature>
<reference evidence="3 4" key="1">
    <citation type="submission" date="2019-02" db="EMBL/GenBank/DDBJ databases">
        <title>Genome sequencing of the rare red list fungi Phellinidium pouzarii.</title>
        <authorList>
            <person name="Buettner E."/>
            <person name="Kellner H."/>
        </authorList>
    </citation>
    <scope>NUCLEOTIDE SEQUENCE [LARGE SCALE GENOMIC DNA]</scope>
    <source>
        <strain evidence="3 4">DSM 108285</strain>
    </source>
</reference>
<dbReference type="OrthoDB" id="3253553at2759"/>
<dbReference type="EMBL" id="SGPK01000150">
    <property type="protein sequence ID" value="THH07293.1"/>
    <property type="molecule type" value="Genomic_DNA"/>
</dbReference>
<feature type="transmembrane region" description="Helical" evidence="2">
    <location>
        <begin position="453"/>
        <end position="474"/>
    </location>
</feature>
<evidence type="ECO:0000313" key="3">
    <source>
        <dbReference type="EMBL" id="THH07293.1"/>
    </source>
</evidence>
<evidence type="ECO:0000256" key="1">
    <source>
        <dbReference type="SAM" id="MobiDB-lite"/>
    </source>
</evidence>
<evidence type="ECO:0000313" key="4">
    <source>
        <dbReference type="Proteomes" id="UP000308199"/>
    </source>
</evidence>
<dbReference type="AlphaFoldDB" id="A0A4V3XCV4"/>
<keyword evidence="2" id="KW-1133">Transmembrane helix</keyword>
<keyword evidence="2" id="KW-0812">Transmembrane</keyword>
<accession>A0A4V3XCV4</accession>
<feature type="region of interest" description="Disordered" evidence="1">
    <location>
        <begin position="370"/>
        <end position="393"/>
    </location>
</feature>
<feature type="compositionally biased region" description="Basic residues" evidence="1">
    <location>
        <begin position="373"/>
        <end position="384"/>
    </location>
</feature>
<comment type="caution">
    <text evidence="3">The sequence shown here is derived from an EMBL/GenBank/DDBJ whole genome shotgun (WGS) entry which is preliminary data.</text>
</comment>
<evidence type="ECO:0000256" key="2">
    <source>
        <dbReference type="SAM" id="Phobius"/>
    </source>
</evidence>